<evidence type="ECO:0000256" key="1">
    <source>
        <dbReference type="SAM" id="Phobius"/>
    </source>
</evidence>
<feature type="transmembrane region" description="Helical" evidence="1">
    <location>
        <begin position="6"/>
        <end position="25"/>
    </location>
</feature>
<evidence type="ECO:0000313" key="3">
    <source>
        <dbReference type="Proteomes" id="UP000761574"/>
    </source>
</evidence>
<reference evidence="2 3" key="1">
    <citation type="submission" date="2021-05" db="EMBL/GenBank/DDBJ databases">
        <title>Molecular characterization for Shewanella algae harboring chromosomal blaOXA-55-like strains isolated from clinical and environment sample.</title>
        <authorList>
            <person name="Ohama Y."/>
            <person name="Aoki K."/>
            <person name="Harada S."/>
            <person name="Moriya K."/>
            <person name="Ishii Y."/>
            <person name="Tateda K."/>
        </authorList>
    </citation>
    <scope>NUCLEOTIDE SEQUENCE [LARGE SCALE GENOMIC DNA]</scope>
    <source>
        <strain evidence="2 3">LMG 23746</strain>
    </source>
</reference>
<dbReference type="RefSeq" id="WP_119977663.1">
    <property type="nucleotide sequence ID" value="NZ_BPFB01000022.1"/>
</dbReference>
<protein>
    <recommendedName>
        <fullName evidence="4">Cardiolipin synthase N-terminal domain-containing protein</fullName>
    </recommendedName>
</protein>
<keyword evidence="1" id="KW-0812">Transmembrane</keyword>
<comment type="caution">
    <text evidence="2">The sequence shown here is derived from an EMBL/GenBank/DDBJ whole genome shotgun (WGS) entry which is preliminary data.</text>
</comment>
<accession>A0ABQ4PIG7</accession>
<proteinExistence type="predicted"/>
<sequence>MDINATSLGQIIALILFIMPLILSLKSKAVSGYHKLAWFFLTLFFSWLGFLVFYFMIVKAKSYESGKNHS</sequence>
<keyword evidence="3" id="KW-1185">Reference proteome</keyword>
<evidence type="ECO:0008006" key="4">
    <source>
        <dbReference type="Google" id="ProtNLM"/>
    </source>
</evidence>
<dbReference type="EMBL" id="BPFB01000022">
    <property type="protein sequence ID" value="GIU47281.1"/>
    <property type="molecule type" value="Genomic_DNA"/>
</dbReference>
<name>A0ABQ4PIG7_9GAMM</name>
<keyword evidence="1" id="KW-1133">Transmembrane helix</keyword>
<evidence type="ECO:0000313" key="2">
    <source>
        <dbReference type="EMBL" id="GIU47281.1"/>
    </source>
</evidence>
<organism evidence="2 3">
    <name type="scientific">Shewanella algidipiscicola</name>
    <dbReference type="NCBI Taxonomy" id="614070"/>
    <lineage>
        <taxon>Bacteria</taxon>
        <taxon>Pseudomonadati</taxon>
        <taxon>Pseudomonadota</taxon>
        <taxon>Gammaproteobacteria</taxon>
        <taxon>Alteromonadales</taxon>
        <taxon>Shewanellaceae</taxon>
        <taxon>Shewanella</taxon>
    </lineage>
</organism>
<keyword evidence="1" id="KW-0472">Membrane</keyword>
<gene>
    <name evidence="2" type="ORF">TUM4630_20720</name>
</gene>
<dbReference type="Proteomes" id="UP000761574">
    <property type="component" value="Unassembled WGS sequence"/>
</dbReference>
<feature type="transmembrane region" description="Helical" evidence="1">
    <location>
        <begin position="37"/>
        <end position="57"/>
    </location>
</feature>